<feature type="transmembrane region" description="Helical" evidence="6">
    <location>
        <begin position="502"/>
        <end position="519"/>
    </location>
</feature>
<organism evidence="8 9">
    <name type="scientific">Malassezia caprae</name>
    <dbReference type="NCBI Taxonomy" id="1381934"/>
    <lineage>
        <taxon>Eukaryota</taxon>
        <taxon>Fungi</taxon>
        <taxon>Dikarya</taxon>
        <taxon>Basidiomycota</taxon>
        <taxon>Ustilaginomycotina</taxon>
        <taxon>Malasseziomycetes</taxon>
        <taxon>Malasseziales</taxon>
        <taxon>Malasseziaceae</taxon>
        <taxon>Malassezia</taxon>
    </lineage>
</organism>
<evidence type="ECO:0000313" key="8">
    <source>
        <dbReference type="EMBL" id="WFD19834.1"/>
    </source>
</evidence>
<dbReference type="Pfam" id="PF07690">
    <property type="entry name" value="MFS_1"/>
    <property type="match status" value="1"/>
</dbReference>
<evidence type="ECO:0000256" key="5">
    <source>
        <dbReference type="SAM" id="MobiDB-lite"/>
    </source>
</evidence>
<accession>A0AAF0E7S9</accession>
<dbReference type="PANTHER" id="PTHR23502">
    <property type="entry name" value="MAJOR FACILITATOR SUPERFAMILY"/>
    <property type="match status" value="1"/>
</dbReference>
<feature type="transmembrane region" description="Helical" evidence="6">
    <location>
        <begin position="632"/>
        <end position="653"/>
    </location>
</feature>
<dbReference type="AlphaFoldDB" id="A0AAF0E7S9"/>
<feature type="compositionally biased region" description="Basic and acidic residues" evidence="5">
    <location>
        <begin position="183"/>
        <end position="195"/>
    </location>
</feature>
<feature type="transmembrane region" description="Helical" evidence="6">
    <location>
        <begin position="352"/>
        <end position="378"/>
    </location>
</feature>
<feature type="transmembrane region" description="Helical" evidence="6">
    <location>
        <begin position="539"/>
        <end position="560"/>
    </location>
</feature>
<sequence>MTLAHSEAGEQAIDDMDTDNEAQRVMSPPERRRSRRWSNLSSKSRPHVPLSGSVSSTDQPASNYHPVKYIRNVSQPAPALAGAWASKTATQAPQGTLIPPADEDNSSNPIKRALSDIHDAFDRLADEDAEDGARFEYRLAEAREALPDNVAYAEDIGDRNAPDLYSLNRITGGSIQTRRSSRTRSEPLPKDDTAKSTEQTFVVTFETTDSYQDNPRNWSFRYRFFVLLIYAMFSLTGPYASSMVSPAAKPIGKDLGINTMLEQNLLVGLYMLAYFVGPLFSAPMSEAFGRRYVALTCSTVFICFNIGCAVANTSTQMLALRFFSGMFSGAVVPMGGGSVSDMFDVHERGMSMAIYTIAPVLGPCIGPLVGGWIIQGWGEDKWRWIFWTGTFLAAFTVVFGFFFAPETYAPRILVLKARKMRKETGESRYYSTFEVKSETIKQKLRRFFLRPVILLCTEVAVMLPVLYLSVIYACFYLCIVSIPRVFSEKYQYRPGISALQNISLGLGSVSCCQLGGWFVDYLYKRLSNKHGRRRPEYKLPFMMVTVFVLPAAMILFGWTAQYRKVWIAPDIGLFFVGGAVSGSILQVQMYLADLMTIYAASAISASTAMRSLFAFLFLLFSNAMFDNLDIGWSMSLMALICAVIGIPSPFLLYRFGPYLRSKSKYCVQG</sequence>
<dbReference type="InterPro" id="IPR005829">
    <property type="entry name" value="Sugar_transporter_CS"/>
</dbReference>
<feature type="region of interest" description="Disordered" evidence="5">
    <location>
        <begin position="84"/>
        <end position="107"/>
    </location>
</feature>
<evidence type="ECO:0000313" key="9">
    <source>
        <dbReference type="Proteomes" id="UP001220961"/>
    </source>
</evidence>
<dbReference type="Proteomes" id="UP001220961">
    <property type="component" value="Chromosome 4"/>
</dbReference>
<protein>
    <recommendedName>
        <fullName evidence="7">Major facilitator superfamily (MFS) profile domain-containing protein</fullName>
    </recommendedName>
</protein>
<dbReference type="InterPro" id="IPR020846">
    <property type="entry name" value="MFS_dom"/>
</dbReference>
<gene>
    <name evidence="8" type="ORF">MCAP1_002074</name>
</gene>
<evidence type="ECO:0000256" key="2">
    <source>
        <dbReference type="ARBA" id="ARBA00022692"/>
    </source>
</evidence>
<feature type="transmembrane region" description="Helical" evidence="6">
    <location>
        <begin position="597"/>
        <end position="620"/>
    </location>
</feature>
<feature type="region of interest" description="Disordered" evidence="5">
    <location>
        <begin position="175"/>
        <end position="195"/>
    </location>
</feature>
<feature type="transmembrane region" description="Helical" evidence="6">
    <location>
        <begin position="452"/>
        <end position="482"/>
    </location>
</feature>
<feature type="region of interest" description="Disordered" evidence="5">
    <location>
        <begin position="1"/>
        <end position="63"/>
    </location>
</feature>
<feature type="transmembrane region" description="Helical" evidence="6">
    <location>
        <begin position="292"/>
        <end position="312"/>
    </location>
</feature>
<dbReference type="InterPro" id="IPR011701">
    <property type="entry name" value="MFS"/>
</dbReference>
<feature type="domain" description="Major facilitator superfamily (MFS) profile" evidence="7">
    <location>
        <begin position="226"/>
        <end position="660"/>
    </location>
</feature>
<dbReference type="GO" id="GO:0140115">
    <property type="term" value="P:export across plasma membrane"/>
    <property type="evidence" value="ECO:0007669"/>
    <property type="project" value="UniProtKB-ARBA"/>
</dbReference>
<evidence type="ECO:0000256" key="1">
    <source>
        <dbReference type="ARBA" id="ARBA00004141"/>
    </source>
</evidence>
<dbReference type="Gene3D" id="1.20.1250.20">
    <property type="entry name" value="MFS general substrate transporter like domains"/>
    <property type="match status" value="1"/>
</dbReference>
<dbReference type="GO" id="GO:0042908">
    <property type="term" value="P:xenobiotic transport"/>
    <property type="evidence" value="ECO:0007669"/>
    <property type="project" value="UniProtKB-ARBA"/>
</dbReference>
<feature type="compositionally biased region" description="Polar residues" evidence="5">
    <location>
        <begin position="52"/>
        <end position="62"/>
    </location>
</feature>
<feature type="transmembrane region" description="Helical" evidence="6">
    <location>
        <begin position="222"/>
        <end position="241"/>
    </location>
</feature>
<evidence type="ECO:0000256" key="4">
    <source>
        <dbReference type="ARBA" id="ARBA00023136"/>
    </source>
</evidence>
<dbReference type="PANTHER" id="PTHR23502:SF60">
    <property type="entry name" value="MAJOR FACILITATOR SUPERFAMILY (MFS) PROFILE DOMAIN-CONTAINING PROTEIN-RELATED"/>
    <property type="match status" value="1"/>
</dbReference>
<keyword evidence="4 6" id="KW-0472">Membrane</keyword>
<comment type="subcellular location">
    <subcellularLocation>
        <location evidence="1">Membrane</location>
        <topology evidence="1">Multi-pass membrane protein</topology>
    </subcellularLocation>
</comment>
<dbReference type="GO" id="GO:0022857">
    <property type="term" value="F:transmembrane transporter activity"/>
    <property type="evidence" value="ECO:0007669"/>
    <property type="project" value="InterPro"/>
</dbReference>
<feature type="transmembrane region" description="Helical" evidence="6">
    <location>
        <begin position="384"/>
        <end position="404"/>
    </location>
</feature>
<proteinExistence type="predicted"/>
<keyword evidence="2 6" id="KW-0812">Transmembrane</keyword>
<dbReference type="SUPFAM" id="SSF103473">
    <property type="entry name" value="MFS general substrate transporter"/>
    <property type="match status" value="1"/>
</dbReference>
<evidence type="ECO:0000256" key="3">
    <source>
        <dbReference type="ARBA" id="ARBA00022989"/>
    </source>
</evidence>
<dbReference type="PROSITE" id="PS50850">
    <property type="entry name" value="MFS"/>
    <property type="match status" value="1"/>
</dbReference>
<dbReference type="CDD" id="cd17323">
    <property type="entry name" value="MFS_Tpo1_MDR_like"/>
    <property type="match status" value="1"/>
</dbReference>
<dbReference type="GO" id="GO:0005886">
    <property type="term" value="C:plasma membrane"/>
    <property type="evidence" value="ECO:0007669"/>
    <property type="project" value="TreeGrafter"/>
</dbReference>
<keyword evidence="9" id="KW-1185">Reference proteome</keyword>
<keyword evidence="3 6" id="KW-1133">Transmembrane helix</keyword>
<name>A0AAF0E7S9_9BASI</name>
<feature type="transmembrane region" description="Helical" evidence="6">
    <location>
        <begin position="318"/>
        <end position="340"/>
    </location>
</feature>
<feature type="transmembrane region" description="Helical" evidence="6">
    <location>
        <begin position="261"/>
        <end position="280"/>
    </location>
</feature>
<dbReference type="InterPro" id="IPR036259">
    <property type="entry name" value="MFS_trans_sf"/>
</dbReference>
<evidence type="ECO:0000256" key="6">
    <source>
        <dbReference type="SAM" id="Phobius"/>
    </source>
</evidence>
<reference evidence="8" key="1">
    <citation type="submission" date="2023-03" db="EMBL/GenBank/DDBJ databases">
        <title>Mating type loci evolution in Malassezia.</title>
        <authorList>
            <person name="Coelho M.A."/>
        </authorList>
    </citation>
    <scope>NUCLEOTIDE SEQUENCE</scope>
    <source>
        <strain evidence="8">CBS 10434</strain>
    </source>
</reference>
<evidence type="ECO:0000259" key="7">
    <source>
        <dbReference type="PROSITE" id="PS50850"/>
    </source>
</evidence>
<dbReference type="EMBL" id="CP119911">
    <property type="protein sequence ID" value="WFD19834.1"/>
    <property type="molecule type" value="Genomic_DNA"/>
</dbReference>
<feature type="transmembrane region" description="Helical" evidence="6">
    <location>
        <begin position="566"/>
        <end position="585"/>
    </location>
</feature>
<dbReference type="PROSITE" id="PS00216">
    <property type="entry name" value="SUGAR_TRANSPORT_1"/>
    <property type="match status" value="1"/>
</dbReference>